<protein>
    <submittedName>
        <fullName evidence="3">Uncharacterized protein</fullName>
    </submittedName>
</protein>
<evidence type="ECO:0000256" key="2">
    <source>
        <dbReference type="SAM" id="SignalP"/>
    </source>
</evidence>
<evidence type="ECO:0000313" key="3">
    <source>
        <dbReference type="EMBL" id="KNE59843.1"/>
    </source>
</evidence>
<dbReference type="VEuPathDB" id="FungiDB:AMAG_05296"/>
<dbReference type="InterPro" id="IPR015915">
    <property type="entry name" value="Kelch-typ_b-propeller"/>
</dbReference>
<keyword evidence="4" id="KW-1185">Reference proteome</keyword>
<dbReference type="OrthoDB" id="432528at2759"/>
<dbReference type="SUPFAM" id="SSF117281">
    <property type="entry name" value="Kelch motif"/>
    <property type="match status" value="1"/>
</dbReference>
<organism evidence="3 4">
    <name type="scientific">Allomyces macrogynus (strain ATCC 38327)</name>
    <name type="common">Allomyces javanicus var. macrogynus</name>
    <dbReference type="NCBI Taxonomy" id="578462"/>
    <lineage>
        <taxon>Eukaryota</taxon>
        <taxon>Fungi</taxon>
        <taxon>Fungi incertae sedis</taxon>
        <taxon>Blastocladiomycota</taxon>
        <taxon>Blastocladiomycetes</taxon>
        <taxon>Blastocladiales</taxon>
        <taxon>Blastocladiaceae</taxon>
        <taxon>Allomyces</taxon>
    </lineage>
</organism>
<proteinExistence type="predicted"/>
<feature type="region of interest" description="Disordered" evidence="1">
    <location>
        <begin position="345"/>
        <end position="377"/>
    </location>
</feature>
<evidence type="ECO:0000256" key="1">
    <source>
        <dbReference type="SAM" id="MobiDB-lite"/>
    </source>
</evidence>
<dbReference type="Gene3D" id="2.120.10.80">
    <property type="entry name" value="Kelch-type beta propeller"/>
    <property type="match status" value="1"/>
</dbReference>
<feature type="compositionally biased region" description="Low complexity" evidence="1">
    <location>
        <begin position="345"/>
        <end position="364"/>
    </location>
</feature>
<reference evidence="4" key="2">
    <citation type="submission" date="2009-11" db="EMBL/GenBank/DDBJ databases">
        <title>The Genome Sequence of Allomyces macrogynus strain ATCC 38327.</title>
        <authorList>
            <consortium name="The Broad Institute Genome Sequencing Platform"/>
            <person name="Russ C."/>
            <person name="Cuomo C."/>
            <person name="Shea T."/>
            <person name="Young S.K."/>
            <person name="Zeng Q."/>
            <person name="Koehrsen M."/>
            <person name="Haas B."/>
            <person name="Borodovsky M."/>
            <person name="Guigo R."/>
            <person name="Alvarado L."/>
            <person name="Berlin A."/>
            <person name="Borenstein D."/>
            <person name="Chen Z."/>
            <person name="Engels R."/>
            <person name="Freedman E."/>
            <person name="Gellesch M."/>
            <person name="Goldberg J."/>
            <person name="Griggs A."/>
            <person name="Gujja S."/>
            <person name="Heiman D."/>
            <person name="Hepburn T."/>
            <person name="Howarth C."/>
            <person name="Jen D."/>
            <person name="Larson L."/>
            <person name="Lewis B."/>
            <person name="Mehta T."/>
            <person name="Park D."/>
            <person name="Pearson M."/>
            <person name="Roberts A."/>
            <person name="Saif S."/>
            <person name="Shenoy N."/>
            <person name="Sisk P."/>
            <person name="Stolte C."/>
            <person name="Sykes S."/>
            <person name="Walk T."/>
            <person name="White J."/>
            <person name="Yandava C."/>
            <person name="Burger G."/>
            <person name="Gray M.W."/>
            <person name="Holland P.W.H."/>
            <person name="King N."/>
            <person name="Lang F.B.F."/>
            <person name="Roger A.J."/>
            <person name="Ruiz-Trillo I."/>
            <person name="Lander E."/>
            <person name="Nusbaum C."/>
        </authorList>
    </citation>
    <scope>NUCLEOTIDE SEQUENCE [LARGE SCALE GENOMIC DNA]</scope>
    <source>
        <strain evidence="4">ATCC 38327</strain>
    </source>
</reference>
<dbReference type="EMBL" id="GG745335">
    <property type="protein sequence ID" value="KNE59843.1"/>
    <property type="molecule type" value="Genomic_DNA"/>
</dbReference>
<keyword evidence="2" id="KW-0732">Signal</keyword>
<accession>A0A0L0SBA3</accession>
<gene>
    <name evidence="3" type="ORF">AMAG_05296</name>
</gene>
<feature type="chain" id="PRO_5005547738" evidence="2">
    <location>
        <begin position="27"/>
        <end position="399"/>
    </location>
</feature>
<name>A0A0L0SBA3_ALLM3</name>
<evidence type="ECO:0000313" key="4">
    <source>
        <dbReference type="Proteomes" id="UP000054350"/>
    </source>
</evidence>
<feature type="signal peptide" evidence="2">
    <location>
        <begin position="1"/>
        <end position="26"/>
    </location>
</feature>
<reference evidence="3 4" key="1">
    <citation type="submission" date="2009-11" db="EMBL/GenBank/DDBJ databases">
        <title>Annotation of Allomyces macrogynus ATCC 38327.</title>
        <authorList>
            <consortium name="The Broad Institute Genome Sequencing Platform"/>
            <person name="Russ C."/>
            <person name="Cuomo C."/>
            <person name="Burger G."/>
            <person name="Gray M.W."/>
            <person name="Holland P.W.H."/>
            <person name="King N."/>
            <person name="Lang F.B.F."/>
            <person name="Roger A.J."/>
            <person name="Ruiz-Trillo I."/>
            <person name="Young S.K."/>
            <person name="Zeng Q."/>
            <person name="Gargeya S."/>
            <person name="Fitzgerald M."/>
            <person name="Haas B."/>
            <person name="Abouelleil A."/>
            <person name="Alvarado L."/>
            <person name="Arachchi H.M."/>
            <person name="Berlin A."/>
            <person name="Chapman S.B."/>
            <person name="Gearin G."/>
            <person name="Goldberg J."/>
            <person name="Griggs A."/>
            <person name="Gujja S."/>
            <person name="Hansen M."/>
            <person name="Heiman D."/>
            <person name="Howarth C."/>
            <person name="Larimer J."/>
            <person name="Lui A."/>
            <person name="MacDonald P.J.P."/>
            <person name="McCowen C."/>
            <person name="Montmayeur A."/>
            <person name="Murphy C."/>
            <person name="Neiman D."/>
            <person name="Pearson M."/>
            <person name="Priest M."/>
            <person name="Roberts A."/>
            <person name="Saif S."/>
            <person name="Shea T."/>
            <person name="Sisk P."/>
            <person name="Stolte C."/>
            <person name="Sykes S."/>
            <person name="Wortman J."/>
            <person name="Nusbaum C."/>
            <person name="Birren B."/>
        </authorList>
    </citation>
    <scope>NUCLEOTIDE SEQUENCE [LARGE SCALE GENOMIC DNA]</scope>
    <source>
        <strain evidence="3 4">ATCC 38327</strain>
    </source>
</reference>
<sequence length="399" mass="41910">MFGPWIIALIVVTAVLSLALIISVSAALPGAMAGGFMGSTVVHIPALKRAYIFGGRSRRAESESSKNFDNSNAVANAGFVLPAVSYFSPAVATVSGAGESATYSVTLFGNRQSVWRIPDLTAAKPMVETLRAPPPVGINFPAYPLAVTVAPSSPTTTYIYGHERVLRSFDRRGNLANVSMTGTYSIDWTGMVTAWDDNTVVLTGGYSLRDAQLSWIYTYDLIASKWAQYSFNVTGGRNDHASVVYSAFSKKFLITVGGTDVPTTSVVEYLDLAARAPPVRASVQNSTAGPAQIGGHAMFLQGNYLVCVGGWDMGGTSHLLNLLEFLPQGDGTLRFAWADTYKTPAATGSSTSTTASKATKTPTAMDSDETATGSGGGGLSTDAIAGIAAARLLQLWRSA</sequence>
<dbReference type="Proteomes" id="UP000054350">
    <property type="component" value="Unassembled WGS sequence"/>
</dbReference>
<dbReference type="AlphaFoldDB" id="A0A0L0SBA3"/>